<protein>
    <submittedName>
        <fullName evidence="1">Major capsid protein</fullName>
    </submittedName>
</protein>
<dbReference type="Pfam" id="PF25209">
    <property type="entry name" value="Phage_capsid_4"/>
    <property type="match status" value="1"/>
</dbReference>
<dbReference type="EMBL" id="BK029947">
    <property type="protein sequence ID" value="DAD56874.1"/>
    <property type="molecule type" value="Genomic_DNA"/>
</dbReference>
<dbReference type="NCBIfam" id="TIGR04387">
    <property type="entry name" value="capsid_maj_N4"/>
    <property type="match status" value="1"/>
</dbReference>
<reference evidence="1" key="1">
    <citation type="journal article" date="2021" name="Proc. Natl. Acad. Sci. U.S.A.">
        <title>A Catalog of Tens of Thousands of Viruses from Human Metagenomes Reveals Hidden Associations with Chronic Diseases.</title>
        <authorList>
            <person name="Tisza M.J."/>
            <person name="Buck C.B."/>
        </authorList>
    </citation>
    <scope>NUCLEOTIDE SEQUENCE</scope>
    <source>
        <strain evidence="1">CtPNe1</strain>
    </source>
</reference>
<evidence type="ECO:0000313" key="1">
    <source>
        <dbReference type="EMBL" id="DAD56874.1"/>
    </source>
</evidence>
<dbReference type="SUPFAM" id="SSF56563">
    <property type="entry name" value="Major capsid protein gp5"/>
    <property type="match status" value="1"/>
</dbReference>
<sequence length="343" mass="36352">MPQTKLANLVDPQVMADMVSAKLPKKIKFSPIARVDTTLVGRPGSTIVVPKYAYIGDAEDVAEGVAMGTTVLTTSTTEAEVKKAGKAVELTDESVLSGYGDPLGTAINQIAMSIAAKVDNDSYDALCTAPIDYDGTATPISYSAVVAANSKFDDESDSSLTKILFINPAQEATLLNDDDFKSNDKYPLNVIMNGTIGSIAGAQVVKSKKVKLVKYELDDSTGTINVAADTTNEDATNVHLDTALAHTLKPKGKEIKVGSKLKAVATEFYACPIVIVSAEDPNEDTGADGVSEEENALTIYMKRSVEIESDRDILAKTTVISGDEHYTAVLSNDSKVVLAKFGK</sequence>
<proteinExistence type="predicted"/>
<organism evidence="1">
    <name type="scientific">Bacteriophage sp</name>
    <dbReference type="NCBI Taxonomy" id="38018"/>
    <lineage>
        <taxon>Viruses</taxon>
    </lineage>
</organism>
<name>A0A8D9PGL1_9VIRU</name>
<accession>A0A8D9PGL1</accession>